<keyword evidence="1" id="KW-1133">Transmembrane helix</keyword>
<keyword evidence="1" id="KW-0472">Membrane</keyword>
<dbReference type="AlphaFoldDB" id="S0GGB4"/>
<keyword evidence="1" id="KW-0812">Transmembrane</keyword>
<keyword evidence="3" id="KW-1185">Reference proteome</keyword>
<proteinExistence type="predicted"/>
<sequence>MYNLIKSEDMKELIIFILVFEGLFWVGVKLQRWINGTSKITKNQKKILKEMKRKNNLES</sequence>
<dbReference type="EMBL" id="ASSQ01000020">
    <property type="protein sequence ID" value="EOS15766.1"/>
    <property type="molecule type" value="Genomic_DNA"/>
</dbReference>
<feature type="transmembrane region" description="Helical" evidence="1">
    <location>
        <begin position="13"/>
        <end position="30"/>
    </location>
</feature>
<evidence type="ECO:0000313" key="3">
    <source>
        <dbReference type="Proteomes" id="UP000014140"/>
    </source>
</evidence>
<evidence type="ECO:0000256" key="1">
    <source>
        <dbReference type="SAM" id="Phobius"/>
    </source>
</evidence>
<evidence type="ECO:0000313" key="2">
    <source>
        <dbReference type="EMBL" id="EOS15766.1"/>
    </source>
</evidence>
<dbReference type="HOGENOM" id="CLU_2956396_0_0_10"/>
<reference evidence="2 3" key="1">
    <citation type="submission" date="2013-04" db="EMBL/GenBank/DDBJ databases">
        <title>The Genome Sequence of Parabacteroides goldsteinii dnLKV18.</title>
        <authorList>
            <consortium name="The Broad Institute Genomics Platform"/>
            <consortium name="The Broad Institute Genome Sequencing Center for Infectious Disease"/>
            <person name="Earl A."/>
            <person name="Xavier R."/>
            <person name="Kuhn K."/>
            <person name="Stappenbeck T."/>
            <person name="Walker B."/>
            <person name="Young S."/>
            <person name="Zeng Q."/>
            <person name="Gargeya S."/>
            <person name="Fitzgerald M."/>
            <person name="Haas B."/>
            <person name="Abouelleil A."/>
            <person name="Allen A.W."/>
            <person name="Alvarado L."/>
            <person name="Arachchi H.M."/>
            <person name="Berlin A.M."/>
            <person name="Chapman S.B."/>
            <person name="Gainer-Dewar J."/>
            <person name="Goldberg J."/>
            <person name="Griggs A."/>
            <person name="Gujja S."/>
            <person name="Hansen M."/>
            <person name="Howarth C."/>
            <person name="Imamovic A."/>
            <person name="Ireland A."/>
            <person name="Larimer J."/>
            <person name="McCowan C."/>
            <person name="Murphy C."/>
            <person name="Pearson M."/>
            <person name="Poon T.W."/>
            <person name="Priest M."/>
            <person name="Roberts A."/>
            <person name="Saif S."/>
            <person name="Shea T."/>
            <person name="Sisk P."/>
            <person name="Sykes S."/>
            <person name="Wortman J."/>
            <person name="Nusbaum C."/>
            <person name="Birren B."/>
        </authorList>
    </citation>
    <scope>NUCLEOTIDE SEQUENCE [LARGE SCALE GENOMIC DNA]</scope>
    <source>
        <strain evidence="3">dnLKV18</strain>
    </source>
</reference>
<dbReference type="PATRIC" id="fig|1235789.3.peg.4094"/>
<comment type="caution">
    <text evidence="2">The sequence shown here is derived from an EMBL/GenBank/DDBJ whole genome shotgun (WGS) entry which is preliminary data.</text>
</comment>
<name>S0GGB4_9BACT</name>
<accession>S0GGB4</accession>
<protein>
    <submittedName>
        <fullName evidence="2">Uncharacterized protein</fullName>
    </submittedName>
</protein>
<gene>
    <name evidence="2" type="ORF">C803_04078</name>
</gene>
<organism evidence="2 3">
    <name type="scientific">Parabacteroides goldsteinii dnLKV18</name>
    <dbReference type="NCBI Taxonomy" id="1235789"/>
    <lineage>
        <taxon>Bacteria</taxon>
        <taxon>Pseudomonadati</taxon>
        <taxon>Bacteroidota</taxon>
        <taxon>Bacteroidia</taxon>
        <taxon>Bacteroidales</taxon>
        <taxon>Tannerellaceae</taxon>
        <taxon>Parabacteroides</taxon>
    </lineage>
</organism>
<dbReference type="Proteomes" id="UP000014140">
    <property type="component" value="Unassembled WGS sequence"/>
</dbReference>